<evidence type="ECO:0000256" key="4">
    <source>
        <dbReference type="ARBA" id="ARBA00023002"/>
    </source>
</evidence>
<gene>
    <name evidence="7" type="ORF">R3P38DRAFT_2888977</name>
</gene>
<keyword evidence="2" id="KW-0285">Flavoprotein</keyword>
<dbReference type="InterPro" id="IPR050493">
    <property type="entry name" value="FAD-dep_Monooxygenase_BioMet"/>
</dbReference>
<keyword evidence="5" id="KW-0503">Monooxygenase</keyword>
<dbReference type="EMBL" id="JAWWNJ010000013">
    <property type="protein sequence ID" value="KAK7042180.1"/>
    <property type="molecule type" value="Genomic_DNA"/>
</dbReference>
<sequence>MSDEETTRLSFIIVGASISGLASAIALKTAGHSVLVLERDSQLGGVGPVPNRSACAQIPPNGCKILLDWGLAKEIETHSAPLAGFALYKYAAEGQIPGPDHMGNNMWDLELLEEARGGYLQFSHRELTQFLYNVATKDTEFAPPVSFRFEAEVVEIDCNACSVTLRSGEAHAADAIIGADGVNGVVRRTLLQEEGECTDTEANTGMAVYSAIVENSVAVENGLNLFVDYPGSTIWAGSNRGLKTFPVGAHNDIWILFYTPDSSQEGNWMEEAQKKITDVLGPCDSMLQKLVALAGPATCIQMKEHHALESWVSASGRVLVLGDAAHPLPPGAVHSYSVALEDGAFIGKIFTHTRNSNRVPEFLRAFQEHRESRCSRIRQMEQEYISAITLPDGEMQVERDIGIRARQAAGQNVLEGDMQQMMEDFRMVFGYEATDDADEWWMTWGRYRDDSATSAVVDGSKYSTVFTTTSTQEEQDYPPPSDKYEQLAGKLEGHVQMYS</sequence>
<evidence type="ECO:0000259" key="6">
    <source>
        <dbReference type="Pfam" id="PF01494"/>
    </source>
</evidence>
<evidence type="ECO:0000256" key="3">
    <source>
        <dbReference type="ARBA" id="ARBA00022827"/>
    </source>
</evidence>
<dbReference type="AlphaFoldDB" id="A0AAW0CTF5"/>
<evidence type="ECO:0000256" key="2">
    <source>
        <dbReference type="ARBA" id="ARBA00022630"/>
    </source>
</evidence>
<keyword evidence="4" id="KW-0560">Oxidoreductase</keyword>
<dbReference type="PANTHER" id="PTHR13789">
    <property type="entry name" value="MONOOXYGENASE"/>
    <property type="match status" value="1"/>
</dbReference>
<proteinExistence type="inferred from homology"/>
<comment type="similarity">
    <text evidence="1">Belongs to the paxM FAD-dependent monooxygenase family.</text>
</comment>
<reference evidence="7 8" key="1">
    <citation type="journal article" date="2024" name="J Genomics">
        <title>Draft genome sequencing and assembly of Favolaschia claudopus CIRM-BRFM 2984 isolated from oak limbs.</title>
        <authorList>
            <person name="Navarro D."/>
            <person name="Drula E."/>
            <person name="Chaduli D."/>
            <person name="Cazenave R."/>
            <person name="Ahrendt S."/>
            <person name="Wang J."/>
            <person name="Lipzen A."/>
            <person name="Daum C."/>
            <person name="Barry K."/>
            <person name="Grigoriev I.V."/>
            <person name="Favel A."/>
            <person name="Rosso M.N."/>
            <person name="Martin F."/>
        </authorList>
    </citation>
    <scope>NUCLEOTIDE SEQUENCE [LARGE SCALE GENOMIC DNA]</scope>
    <source>
        <strain evidence="7 8">CIRM-BRFM 2984</strain>
    </source>
</reference>
<keyword evidence="8" id="KW-1185">Reference proteome</keyword>
<evidence type="ECO:0000313" key="7">
    <source>
        <dbReference type="EMBL" id="KAK7042180.1"/>
    </source>
</evidence>
<dbReference type="Gene3D" id="3.50.50.60">
    <property type="entry name" value="FAD/NAD(P)-binding domain"/>
    <property type="match status" value="1"/>
</dbReference>
<dbReference type="PANTHER" id="PTHR13789:SF309">
    <property type="entry name" value="PUTATIVE (AFU_ORTHOLOGUE AFUA_6G14510)-RELATED"/>
    <property type="match status" value="1"/>
</dbReference>
<dbReference type="InterPro" id="IPR036188">
    <property type="entry name" value="FAD/NAD-bd_sf"/>
</dbReference>
<accession>A0AAW0CTF5</accession>
<dbReference type="GO" id="GO:0071949">
    <property type="term" value="F:FAD binding"/>
    <property type="evidence" value="ECO:0007669"/>
    <property type="project" value="InterPro"/>
</dbReference>
<dbReference type="GO" id="GO:0004497">
    <property type="term" value="F:monooxygenase activity"/>
    <property type="evidence" value="ECO:0007669"/>
    <property type="project" value="UniProtKB-KW"/>
</dbReference>
<name>A0AAW0CTF5_9AGAR</name>
<evidence type="ECO:0000313" key="8">
    <source>
        <dbReference type="Proteomes" id="UP001362999"/>
    </source>
</evidence>
<dbReference type="Proteomes" id="UP001362999">
    <property type="component" value="Unassembled WGS sequence"/>
</dbReference>
<organism evidence="7 8">
    <name type="scientific">Favolaschia claudopus</name>
    <dbReference type="NCBI Taxonomy" id="2862362"/>
    <lineage>
        <taxon>Eukaryota</taxon>
        <taxon>Fungi</taxon>
        <taxon>Dikarya</taxon>
        <taxon>Basidiomycota</taxon>
        <taxon>Agaricomycotina</taxon>
        <taxon>Agaricomycetes</taxon>
        <taxon>Agaricomycetidae</taxon>
        <taxon>Agaricales</taxon>
        <taxon>Marasmiineae</taxon>
        <taxon>Mycenaceae</taxon>
        <taxon>Favolaschia</taxon>
    </lineage>
</organism>
<dbReference type="InterPro" id="IPR002938">
    <property type="entry name" value="FAD-bd"/>
</dbReference>
<evidence type="ECO:0000256" key="1">
    <source>
        <dbReference type="ARBA" id="ARBA00007992"/>
    </source>
</evidence>
<protein>
    <submittedName>
        <fullName evidence="7">FAD-binding-3 domain-containing protein</fullName>
    </submittedName>
</protein>
<keyword evidence="3" id="KW-0274">FAD</keyword>
<dbReference type="SUPFAM" id="SSF51905">
    <property type="entry name" value="FAD/NAD(P)-binding domain"/>
    <property type="match status" value="1"/>
</dbReference>
<dbReference type="Pfam" id="PF01494">
    <property type="entry name" value="FAD_binding_3"/>
    <property type="match status" value="1"/>
</dbReference>
<feature type="domain" description="FAD-binding" evidence="6">
    <location>
        <begin position="12"/>
        <end position="377"/>
    </location>
</feature>
<dbReference type="PRINTS" id="PR00420">
    <property type="entry name" value="RNGMNOXGNASE"/>
</dbReference>
<evidence type="ECO:0000256" key="5">
    <source>
        <dbReference type="ARBA" id="ARBA00023033"/>
    </source>
</evidence>
<comment type="caution">
    <text evidence="7">The sequence shown here is derived from an EMBL/GenBank/DDBJ whole genome shotgun (WGS) entry which is preliminary data.</text>
</comment>